<name>A0AAF0ZMV8_SOLVR</name>
<organism evidence="1 2">
    <name type="scientific">Solanum verrucosum</name>
    <dbReference type="NCBI Taxonomy" id="315347"/>
    <lineage>
        <taxon>Eukaryota</taxon>
        <taxon>Viridiplantae</taxon>
        <taxon>Streptophyta</taxon>
        <taxon>Embryophyta</taxon>
        <taxon>Tracheophyta</taxon>
        <taxon>Spermatophyta</taxon>
        <taxon>Magnoliopsida</taxon>
        <taxon>eudicotyledons</taxon>
        <taxon>Gunneridae</taxon>
        <taxon>Pentapetalae</taxon>
        <taxon>asterids</taxon>
        <taxon>lamiids</taxon>
        <taxon>Solanales</taxon>
        <taxon>Solanaceae</taxon>
        <taxon>Solanoideae</taxon>
        <taxon>Solaneae</taxon>
        <taxon>Solanum</taxon>
    </lineage>
</organism>
<accession>A0AAF0ZMV8</accession>
<keyword evidence="2" id="KW-1185">Reference proteome</keyword>
<dbReference type="AlphaFoldDB" id="A0AAF0ZMV8"/>
<dbReference type="EMBL" id="CP133620">
    <property type="protein sequence ID" value="WMV45182.1"/>
    <property type="molecule type" value="Genomic_DNA"/>
</dbReference>
<evidence type="ECO:0000313" key="2">
    <source>
        <dbReference type="Proteomes" id="UP001234989"/>
    </source>
</evidence>
<gene>
    <name evidence="1" type="ORF">MTR67_038567</name>
</gene>
<proteinExistence type="predicted"/>
<reference evidence="1" key="1">
    <citation type="submission" date="2023-08" db="EMBL/GenBank/DDBJ databases">
        <title>A de novo genome assembly of Solanum verrucosum Schlechtendal, a Mexican diploid species geographically isolated from the other diploid A-genome species in potato relatives.</title>
        <authorList>
            <person name="Hosaka K."/>
        </authorList>
    </citation>
    <scope>NUCLEOTIDE SEQUENCE</scope>
    <source>
        <tissue evidence="1">Young leaves</tissue>
    </source>
</reference>
<protein>
    <submittedName>
        <fullName evidence="1">Uncharacterized protein</fullName>
    </submittedName>
</protein>
<dbReference type="Proteomes" id="UP001234989">
    <property type="component" value="Chromosome 9"/>
</dbReference>
<evidence type="ECO:0000313" key="1">
    <source>
        <dbReference type="EMBL" id="WMV45182.1"/>
    </source>
</evidence>
<sequence length="59" mass="6815">MKKSSVFLAGVDEEIKTQILARTDFSLSDPYKVSWTSPITKEMKENRLLVLDCQEYSED</sequence>